<feature type="compositionally biased region" description="Polar residues" evidence="1">
    <location>
        <begin position="126"/>
        <end position="136"/>
    </location>
</feature>
<organism evidence="2">
    <name type="scientific">freshwater metagenome</name>
    <dbReference type="NCBI Taxonomy" id="449393"/>
    <lineage>
        <taxon>unclassified sequences</taxon>
        <taxon>metagenomes</taxon>
        <taxon>ecological metagenomes</taxon>
    </lineage>
</organism>
<feature type="compositionally biased region" description="Polar residues" evidence="1">
    <location>
        <begin position="85"/>
        <end position="99"/>
    </location>
</feature>
<dbReference type="AlphaFoldDB" id="A0A6J6TSG6"/>
<name>A0A6J6TSG6_9ZZZZ</name>
<reference evidence="2" key="1">
    <citation type="submission" date="2020-05" db="EMBL/GenBank/DDBJ databases">
        <authorList>
            <person name="Chiriac C."/>
            <person name="Salcher M."/>
            <person name="Ghai R."/>
            <person name="Kavagutti S V."/>
        </authorList>
    </citation>
    <scope>NUCLEOTIDE SEQUENCE</scope>
</reference>
<evidence type="ECO:0000313" key="2">
    <source>
        <dbReference type="EMBL" id="CAB4750501.1"/>
    </source>
</evidence>
<gene>
    <name evidence="2" type="ORF">UFOPK2810_00824</name>
</gene>
<proteinExistence type="predicted"/>
<accession>A0A6J6TSG6</accession>
<dbReference type="EMBL" id="CAEZYZ010000124">
    <property type="protein sequence ID" value="CAB4750501.1"/>
    <property type="molecule type" value="Genomic_DNA"/>
</dbReference>
<feature type="compositionally biased region" description="Low complexity" evidence="1">
    <location>
        <begin position="113"/>
        <end position="125"/>
    </location>
</feature>
<feature type="compositionally biased region" description="Basic residues" evidence="1">
    <location>
        <begin position="22"/>
        <end position="35"/>
    </location>
</feature>
<sequence length="218" mass="23226">MAGTLAGDPRCDPWTTSSRDHLTRRRNPGPTRHHVEHPGRTVIRNTATPPTEPEPETIIRAATPHSSVHSGLGSRRISSVRCGPTRNNCPTDVLISSRSASRRPGSCLRDRSPGLAATASSGSLSMNSGLQSQGSPIQFGAPYEHARQHRHSPSSLVSPKLQDVAGRGHSCTGGPNFGITGASGSVERIRNHLSHDAPSLRPVVQPVFEAHASCPRYP</sequence>
<protein>
    <submittedName>
        <fullName evidence="2">Unannotated protein</fullName>
    </submittedName>
</protein>
<feature type="region of interest" description="Disordered" evidence="1">
    <location>
        <begin position="1"/>
        <end position="183"/>
    </location>
</feature>
<evidence type="ECO:0000256" key="1">
    <source>
        <dbReference type="SAM" id="MobiDB-lite"/>
    </source>
</evidence>